<sequence>MATDEASESASLTVRRMVKGSYEFVVENYSVCKGGIGVDEAMESEEFTVGGYRWTVCFYPSGMTVDAYNAGYASLLISLKGEATTYVRFLYDLFLLDQSGKGKHWGRSLINAPLEVLPSLYHGGQRGGYYNFIKRELLEPSSDYLKDDCLKVTCTIGVLSSNIQNLPLIKVPKSNIGTCFGKLLENKKGADVFFDVSGETFCAHRWILAAGAPVFRSHLSEAHRTKEIVIPDIEPRIFKALLWFIYTGALLEEEQEAFDDSGPLIFNSFIGKMFAAADRFALKNLKNLCVSHILERVSVESVAYLLHLAERYHATELIDACLSFAAENRAAVMESEGSEYLKEACPLLFLELAGYSEKPCTSIERVRRTLFQQQNCIYCEGVFCVYLAMVGKCFEAQDKGSLGPSSWPFVDDFLLSMEYRVVKVGYDSVVRRLSQEELHSLFKTNTQESRKLQPKAMAYSSSSLTVRTSDGVHDFVVENYSLCKGIGVKKELESTHFSVGGHPWTILFYPDGITEEVHKNGDASLLVCLKSKDSKFVRAHVELKLLDQSGNENHYCRSLFKDGDHTLPSLGYGTGWGCLNFINLASLESSEYLKDDCLKIQCSIRVFSSRTKELCDIEVPKPSIGSDFGELLESKRGADVVFEVGGERFVAHKWILAAAGSPIFRSHFVEARNHEMIVGDVECGVFKAILWFIYTGTLMEEEQEALDDCGESIFHSFKGKILAAAHQFELTRLKKIVESQLLGRVSVASVAYLLHLAHTYDARDLKAACLRFSVDNQAALQELDAIHYLQENCPLLFLDLYKNEEDPQAGLPAHRRKDVLTTVKEYFASIYQPLNASSRKRKRE</sequence>
<dbReference type="CDD" id="cd00121">
    <property type="entry name" value="MATH"/>
    <property type="match status" value="2"/>
</dbReference>
<feature type="domain" description="BTB" evidence="3">
    <location>
        <begin position="638"/>
        <end position="702"/>
    </location>
</feature>
<dbReference type="EMBL" id="WHWC01000007">
    <property type="protein sequence ID" value="KAG8378621.1"/>
    <property type="molecule type" value="Genomic_DNA"/>
</dbReference>
<comment type="similarity">
    <text evidence="2">Belongs to the Tdpoz family.</text>
</comment>
<feature type="domain" description="BTB" evidence="3">
    <location>
        <begin position="190"/>
        <end position="254"/>
    </location>
</feature>
<evidence type="ECO:0000313" key="5">
    <source>
        <dbReference type="EMBL" id="KAG8378621.1"/>
    </source>
</evidence>
<dbReference type="InterPro" id="IPR008974">
    <property type="entry name" value="TRAF-like"/>
</dbReference>
<evidence type="ECO:0000313" key="6">
    <source>
        <dbReference type="Proteomes" id="UP000826271"/>
    </source>
</evidence>
<evidence type="ECO:0008006" key="7">
    <source>
        <dbReference type="Google" id="ProtNLM"/>
    </source>
</evidence>
<proteinExistence type="inferred from homology"/>
<comment type="pathway">
    <text evidence="1">Protein modification; protein ubiquitination.</text>
</comment>
<accession>A0AAV6X718</accession>
<dbReference type="SUPFAM" id="SSF49599">
    <property type="entry name" value="TRAF domain-like"/>
    <property type="match status" value="2"/>
</dbReference>
<dbReference type="Pfam" id="PF24570">
    <property type="entry name" value="BACK_BPM_SPOP"/>
    <property type="match status" value="2"/>
</dbReference>
<dbReference type="PROSITE" id="PS50144">
    <property type="entry name" value="MATH"/>
    <property type="match status" value="2"/>
</dbReference>
<dbReference type="InterPro" id="IPR011333">
    <property type="entry name" value="SKP1/BTB/POZ_sf"/>
</dbReference>
<dbReference type="GO" id="GO:0016567">
    <property type="term" value="P:protein ubiquitination"/>
    <property type="evidence" value="ECO:0007669"/>
    <property type="project" value="InterPro"/>
</dbReference>
<dbReference type="Proteomes" id="UP000826271">
    <property type="component" value="Unassembled WGS sequence"/>
</dbReference>
<name>A0AAV6X718_9LAMI</name>
<feature type="domain" description="MATH" evidence="4">
    <location>
        <begin position="19"/>
        <end position="156"/>
    </location>
</feature>
<organism evidence="5 6">
    <name type="scientific">Buddleja alternifolia</name>
    <dbReference type="NCBI Taxonomy" id="168488"/>
    <lineage>
        <taxon>Eukaryota</taxon>
        <taxon>Viridiplantae</taxon>
        <taxon>Streptophyta</taxon>
        <taxon>Embryophyta</taxon>
        <taxon>Tracheophyta</taxon>
        <taxon>Spermatophyta</taxon>
        <taxon>Magnoliopsida</taxon>
        <taxon>eudicotyledons</taxon>
        <taxon>Gunneridae</taxon>
        <taxon>Pentapetalae</taxon>
        <taxon>asterids</taxon>
        <taxon>lamiids</taxon>
        <taxon>Lamiales</taxon>
        <taxon>Scrophulariaceae</taxon>
        <taxon>Buddlejeae</taxon>
        <taxon>Buddleja</taxon>
    </lineage>
</organism>
<dbReference type="Pfam" id="PF00651">
    <property type="entry name" value="BTB"/>
    <property type="match status" value="2"/>
</dbReference>
<dbReference type="PROSITE" id="PS50097">
    <property type="entry name" value="BTB"/>
    <property type="match status" value="2"/>
</dbReference>
<dbReference type="InterPro" id="IPR000210">
    <property type="entry name" value="BTB/POZ_dom"/>
</dbReference>
<feature type="domain" description="MATH" evidence="4">
    <location>
        <begin position="470"/>
        <end position="604"/>
    </location>
</feature>
<evidence type="ECO:0000259" key="3">
    <source>
        <dbReference type="PROSITE" id="PS50097"/>
    </source>
</evidence>
<dbReference type="PANTHER" id="PTHR26379">
    <property type="entry name" value="BTB/POZ AND MATH DOMAIN-CONTAINING PROTEIN 1"/>
    <property type="match status" value="1"/>
</dbReference>
<protein>
    <recommendedName>
        <fullName evidence="7">Speckle-type POZ protein</fullName>
    </recommendedName>
</protein>
<dbReference type="Pfam" id="PF22486">
    <property type="entry name" value="MATH_2"/>
    <property type="match status" value="2"/>
</dbReference>
<dbReference type="SMART" id="SM00225">
    <property type="entry name" value="BTB"/>
    <property type="match status" value="2"/>
</dbReference>
<dbReference type="Gene3D" id="1.25.40.420">
    <property type="match status" value="1"/>
</dbReference>
<dbReference type="InterPro" id="IPR056423">
    <property type="entry name" value="BACK_BPM_SPOP"/>
</dbReference>
<dbReference type="PANTHER" id="PTHR26379:SF466">
    <property type="entry name" value="BTB_POZ AND MATH DOMAIN-CONTAINING PROTEIN 4"/>
    <property type="match status" value="1"/>
</dbReference>
<reference evidence="5" key="1">
    <citation type="submission" date="2019-10" db="EMBL/GenBank/DDBJ databases">
        <authorList>
            <person name="Zhang R."/>
            <person name="Pan Y."/>
            <person name="Wang J."/>
            <person name="Ma R."/>
            <person name="Yu S."/>
        </authorList>
    </citation>
    <scope>NUCLEOTIDE SEQUENCE</scope>
    <source>
        <strain evidence="5">LA-IB0</strain>
        <tissue evidence="5">Leaf</tissue>
    </source>
</reference>
<evidence type="ECO:0000259" key="4">
    <source>
        <dbReference type="PROSITE" id="PS50144"/>
    </source>
</evidence>
<keyword evidence="6" id="KW-1185">Reference proteome</keyword>
<dbReference type="InterPro" id="IPR002083">
    <property type="entry name" value="MATH/TRAF_dom"/>
</dbReference>
<dbReference type="AlphaFoldDB" id="A0AAV6X718"/>
<dbReference type="SUPFAM" id="SSF54695">
    <property type="entry name" value="POZ domain"/>
    <property type="match status" value="2"/>
</dbReference>
<evidence type="ECO:0000256" key="2">
    <source>
        <dbReference type="ARBA" id="ARBA00010846"/>
    </source>
</evidence>
<evidence type="ECO:0000256" key="1">
    <source>
        <dbReference type="ARBA" id="ARBA00004906"/>
    </source>
</evidence>
<dbReference type="Gene3D" id="3.30.710.10">
    <property type="entry name" value="Potassium Channel Kv1.1, Chain A"/>
    <property type="match status" value="2"/>
</dbReference>
<comment type="caution">
    <text evidence="5">The sequence shown here is derived from an EMBL/GenBank/DDBJ whole genome shotgun (WGS) entry which is preliminary data.</text>
</comment>
<gene>
    <name evidence="5" type="ORF">BUALT_Bualt07G0004500</name>
</gene>
<dbReference type="Gene3D" id="2.60.210.10">
    <property type="entry name" value="Apoptosis, Tumor Necrosis Factor Receptor Associated Protein 2, Chain A"/>
    <property type="match status" value="2"/>
</dbReference>
<dbReference type="InterPro" id="IPR045005">
    <property type="entry name" value="BPM1-6"/>
</dbReference>
<dbReference type="SMART" id="SM00061">
    <property type="entry name" value="MATH"/>
    <property type="match status" value="1"/>
</dbReference>